<reference evidence="3" key="1">
    <citation type="journal article" date="2020" name="Cell">
        <title>Large-Scale Comparative Analyses of Tick Genomes Elucidate Their Genetic Diversity and Vector Capacities.</title>
        <authorList>
            <consortium name="Tick Genome and Microbiome Consortium (TIGMIC)"/>
            <person name="Jia N."/>
            <person name="Wang J."/>
            <person name="Shi W."/>
            <person name="Du L."/>
            <person name="Sun Y."/>
            <person name="Zhan W."/>
            <person name="Jiang J.F."/>
            <person name="Wang Q."/>
            <person name="Zhang B."/>
            <person name="Ji P."/>
            <person name="Bell-Sakyi L."/>
            <person name="Cui X.M."/>
            <person name="Yuan T.T."/>
            <person name="Jiang B.G."/>
            <person name="Yang W.F."/>
            <person name="Lam T.T."/>
            <person name="Chang Q.C."/>
            <person name="Ding S.J."/>
            <person name="Wang X.J."/>
            <person name="Zhu J.G."/>
            <person name="Ruan X.D."/>
            <person name="Zhao L."/>
            <person name="Wei J.T."/>
            <person name="Ye R.Z."/>
            <person name="Que T.C."/>
            <person name="Du C.H."/>
            <person name="Zhou Y.H."/>
            <person name="Cheng J.X."/>
            <person name="Dai P.F."/>
            <person name="Guo W.B."/>
            <person name="Han X.H."/>
            <person name="Huang E.J."/>
            <person name="Li L.F."/>
            <person name="Wei W."/>
            <person name="Gao Y.C."/>
            <person name="Liu J.Z."/>
            <person name="Shao H.Z."/>
            <person name="Wang X."/>
            <person name="Wang C.C."/>
            <person name="Yang T.C."/>
            <person name="Huo Q.B."/>
            <person name="Li W."/>
            <person name="Chen H.Y."/>
            <person name="Chen S.E."/>
            <person name="Zhou L.G."/>
            <person name="Ni X.B."/>
            <person name="Tian J.H."/>
            <person name="Sheng Y."/>
            <person name="Liu T."/>
            <person name="Pan Y.S."/>
            <person name="Xia L.Y."/>
            <person name="Li J."/>
            <person name="Zhao F."/>
            <person name="Cao W.C."/>
        </authorList>
    </citation>
    <scope>NUCLEOTIDE SEQUENCE</scope>
    <source>
        <strain evidence="3">Rmic-2018</strain>
    </source>
</reference>
<sequence length="171" mass="18049">MLLSMSKKRRAPLLLTLGLLRQANAIRPSSATSRPIRSRSVHLALQLRCAHIGRPALGARTGVAVWRVDRVRACAAPAGVTGGSAPGRLLAAAAVPRRRRRRATAVVVDRCYERSLAGVCGVQRALAASPALMCAPPECSPSPCTRWPSPWASASTGSCTAPPQDDSSRHT</sequence>
<accession>A0A9J6F4U3</accession>
<dbReference type="Proteomes" id="UP000821866">
    <property type="component" value="Chromosome 1"/>
</dbReference>
<keyword evidence="2" id="KW-0732">Signal</keyword>
<name>A0A9J6F4U3_RHIMP</name>
<evidence type="ECO:0000313" key="4">
    <source>
        <dbReference type="Proteomes" id="UP000821866"/>
    </source>
</evidence>
<organism evidence="3 4">
    <name type="scientific">Rhipicephalus microplus</name>
    <name type="common">Cattle tick</name>
    <name type="synonym">Boophilus microplus</name>
    <dbReference type="NCBI Taxonomy" id="6941"/>
    <lineage>
        <taxon>Eukaryota</taxon>
        <taxon>Metazoa</taxon>
        <taxon>Ecdysozoa</taxon>
        <taxon>Arthropoda</taxon>
        <taxon>Chelicerata</taxon>
        <taxon>Arachnida</taxon>
        <taxon>Acari</taxon>
        <taxon>Parasitiformes</taxon>
        <taxon>Ixodida</taxon>
        <taxon>Ixodoidea</taxon>
        <taxon>Ixodidae</taxon>
        <taxon>Rhipicephalinae</taxon>
        <taxon>Rhipicephalus</taxon>
        <taxon>Boophilus</taxon>
    </lineage>
</organism>
<proteinExistence type="predicted"/>
<feature type="signal peptide" evidence="2">
    <location>
        <begin position="1"/>
        <end position="25"/>
    </location>
</feature>
<dbReference type="EMBL" id="JABSTU010000001">
    <property type="protein sequence ID" value="KAH8041593.1"/>
    <property type="molecule type" value="Genomic_DNA"/>
</dbReference>
<reference evidence="3" key="2">
    <citation type="submission" date="2021-09" db="EMBL/GenBank/DDBJ databases">
        <authorList>
            <person name="Jia N."/>
            <person name="Wang J."/>
            <person name="Shi W."/>
            <person name="Du L."/>
            <person name="Sun Y."/>
            <person name="Zhan W."/>
            <person name="Jiang J."/>
            <person name="Wang Q."/>
            <person name="Zhang B."/>
            <person name="Ji P."/>
            <person name="Sakyi L.B."/>
            <person name="Cui X."/>
            <person name="Yuan T."/>
            <person name="Jiang B."/>
            <person name="Yang W."/>
            <person name="Lam T.T.-Y."/>
            <person name="Chang Q."/>
            <person name="Ding S."/>
            <person name="Wang X."/>
            <person name="Zhu J."/>
            <person name="Ruan X."/>
            <person name="Zhao L."/>
            <person name="Wei J."/>
            <person name="Que T."/>
            <person name="Du C."/>
            <person name="Cheng J."/>
            <person name="Dai P."/>
            <person name="Han X."/>
            <person name="Huang E."/>
            <person name="Gao Y."/>
            <person name="Liu J."/>
            <person name="Shao H."/>
            <person name="Ye R."/>
            <person name="Li L."/>
            <person name="Wei W."/>
            <person name="Wang X."/>
            <person name="Wang C."/>
            <person name="Huo Q."/>
            <person name="Li W."/>
            <person name="Guo W."/>
            <person name="Chen H."/>
            <person name="Chen S."/>
            <person name="Zhou L."/>
            <person name="Zhou L."/>
            <person name="Ni X."/>
            <person name="Tian J."/>
            <person name="Zhou Y."/>
            <person name="Sheng Y."/>
            <person name="Liu T."/>
            <person name="Pan Y."/>
            <person name="Xia L."/>
            <person name="Li J."/>
            <person name="Zhao F."/>
            <person name="Cao W."/>
        </authorList>
    </citation>
    <scope>NUCLEOTIDE SEQUENCE</scope>
    <source>
        <strain evidence="3">Rmic-2018</strain>
        <tissue evidence="3">Larvae</tissue>
    </source>
</reference>
<evidence type="ECO:0000313" key="3">
    <source>
        <dbReference type="EMBL" id="KAH8041593.1"/>
    </source>
</evidence>
<feature type="compositionally biased region" description="Polar residues" evidence="1">
    <location>
        <begin position="152"/>
        <end position="161"/>
    </location>
</feature>
<evidence type="ECO:0000256" key="2">
    <source>
        <dbReference type="SAM" id="SignalP"/>
    </source>
</evidence>
<feature type="chain" id="PRO_5039925956" description="Secreted protein" evidence="2">
    <location>
        <begin position="26"/>
        <end position="171"/>
    </location>
</feature>
<keyword evidence="4" id="KW-1185">Reference proteome</keyword>
<comment type="caution">
    <text evidence="3">The sequence shown here is derived from an EMBL/GenBank/DDBJ whole genome shotgun (WGS) entry which is preliminary data.</text>
</comment>
<feature type="region of interest" description="Disordered" evidence="1">
    <location>
        <begin position="144"/>
        <end position="171"/>
    </location>
</feature>
<protein>
    <recommendedName>
        <fullName evidence="5">Secreted protein</fullName>
    </recommendedName>
</protein>
<gene>
    <name evidence="3" type="ORF">HPB51_017038</name>
</gene>
<evidence type="ECO:0008006" key="5">
    <source>
        <dbReference type="Google" id="ProtNLM"/>
    </source>
</evidence>
<dbReference type="AlphaFoldDB" id="A0A9J6F4U3"/>
<evidence type="ECO:0000256" key="1">
    <source>
        <dbReference type="SAM" id="MobiDB-lite"/>
    </source>
</evidence>